<organism evidence="16 18">
    <name type="scientific">Flavobacterium glaciei</name>
    <dbReference type="NCBI Taxonomy" id="386300"/>
    <lineage>
        <taxon>Bacteria</taxon>
        <taxon>Pseudomonadati</taxon>
        <taxon>Bacteroidota</taxon>
        <taxon>Flavobacteriia</taxon>
        <taxon>Flavobacteriales</taxon>
        <taxon>Flavobacteriaceae</taxon>
        <taxon>Flavobacterium</taxon>
    </lineage>
</organism>
<evidence type="ECO:0000256" key="9">
    <source>
        <dbReference type="ARBA" id="ARBA00023237"/>
    </source>
</evidence>
<reference evidence="16 18" key="1">
    <citation type="journal article" date="2015" name="Stand. Genomic Sci.">
        <title>Genomic Encyclopedia of Bacterial and Archaeal Type Strains, Phase III: the genomes of soil and plant-associated and newly described type strains.</title>
        <authorList>
            <person name="Whitman W.B."/>
            <person name="Woyke T."/>
            <person name="Klenk H.P."/>
            <person name="Zhou Y."/>
            <person name="Lilburn T.G."/>
            <person name="Beck B.J."/>
            <person name="De Vos P."/>
            <person name="Vandamme P."/>
            <person name="Eisen J.A."/>
            <person name="Garrity G."/>
            <person name="Hugenholtz P."/>
            <person name="Kyrpides N.C."/>
        </authorList>
    </citation>
    <scope>NUCLEOTIDE SEQUENCE [LARGE SCALE GENOMIC DNA]</scope>
    <source>
        <strain evidence="16 18">CGMCC 1.5380</strain>
    </source>
</reference>
<dbReference type="GO" id="GO:0009279">
    <property type="term" value="C:cell outer membrane"/>
    <property type="evidence" value="ECO:0007669"/>
    <property type="project" value="UniProtKB-SubCell"/>
</dbReference>
<dbReference type="InterPro" id="IPR037066">
    <property type="entry name" value="Plug_dom_sf"/>
</dbReference>
<dbReference type="InterPro" id="IPR012910">
    <property type="entry name" value="Plug_dom"/>
</dbReference>
<evidence type="ECO:0000256" key="11">
    <source>
        <dbReference type="RuleBase" id="RU003357"/>
    </source>
</evidence>
<feature type="chain" id="PRO_5022668466" evidence="12">
    <location>
        <begin position="30"/>
        <end position="738"/>
    </location>
</feature>
<reference evidence="15 17" key="2">
    <citation type="submission" date="2018-07" db="EMBL/GenBank/DDBJ databases">
        <title>Genomic Encyclopedia of Type Strains, Phase IV (KMG-IV): sequencing the most valuable type-strain genomes for metagenomic binning, comparative biology and taxonomic classification.</title>
        <authorList>
            <person name="Goeker M."/>
        </authorList>
    </citation>
    <scope>NUCLEOTIDE SEQUENCE [LARGE SCALE GENOMIC DNA]</scope>
    <source>
        <strain evidence="15 17">DSM 19728</strain>
    </source>
</reference>
<dbReference type="PROSITE" id="PS52016">
    <property type="entry name" value="TONB_DEPENDENT_REC_3"/>
    <property type="match status" value="1"/>
</dbReference>
<evidence type="ECO:0000259" key="13">
    <source>
        <dbReference type="Pfam" id="PF00593"/>
    </source>
</evidence>
<feature type="domain" description="TonB-dependent receptor plug" evidence="14">
    <location>
        <begin position="53"/>
        <end position="156"/>
    </location>
</feature>
<keyword evidence="2 10" id="KW-0813">Transport</keyword>
<feature type="domain" description="TonB-dependent receptor-like beta-barrel" evidence="13">
    <location>
        <begin position="294"/>
        <end position="711"/>
    </location>
</feature>
<dbReference type="AlphaFoldDB" id="A0A562PMJ6"/>
<evidence type="ECO:0000259" key="14">
    <source>
        <dbReference type="Pfam" id="PF07715"/>
    </source>
</evidence>
<keyword evidence="7 10" id="KW-0472">Membrane</keyword>
<keyword evidence="17" id="KW-1185">Reference proteome</keyword>
<reference evidence="16" key="3">
    <citation type="submission" date="2019-07" db="EMBL/GenBank/DDBJ databases">
        <authorList>
            <person name="Whitman W."/>
            <person name="Huntemann M."/>
            <person name="Clum A."/>
            <person name="Pillay M."/>
            <person name="Palaniappan K."/>
            <person name="Varghese N."/>
            <person name="Mikhailova N."/>
            <person name="Stamatis D."/>
            <person name="Reddy T."/>
            <person name="Daum C."/>
            <person name="Shapiro N."/>
            <person name="Ivanova N."/>
            <person name="Kyrpides N."/>
            <person name="Woyke T."/>
        </authorList>
    </citation>
    <scope>NUCLEOTIDE SEQUENCE</scope>
    <source>
        <strain evidence="16">CGMCC 1.5380</strain>
    </source>
</reference>
<comment type="subcellular location">
    <subcellularLocation>
        <location evidence="1 10">Cell outer membrane</location>
        <topology evidence="1 10">Multi-pass membrane protein</topology>
    </subcellularLocation>
</comment>
<evidence type="ECO:0000313" key="17">
    <source>
        <dbReference type="Proteomes" id="UP000254518"/>
    </source>
</evidence>
<evidence type="ECO:0000256" key="8">
    <source>
        <dbReference type="ARBA" id="ARBA00023170"/>
    </source>
</evidence>
<sequence length="738" mass="82617">MYFNNFFSLTKNIITLCFLVCSLSGYTQAQKDTTNLADVVLINKIPIVISALSYQVATITAKQIDFQNFQSTAEVLSNSGSLFVQKSQQGGGSPSIRGFEASRVLLLVDGVRMNNLIFRSGHLQNVITVDESMLANIGIFYGPASTLFGSDALGGAVAMTTKKAKFINEVENKWTGGVNARYSAANLEQSLALNLNFASKNFAALTLLSFNDFGDLRMGKSKNRNLDFFGERPFYVATINGVDQLMANENRYVQKNSAFKQYNFMQKVSCKTRSGFEHGLNLQYSTSTSIPRYDRLTETDSSTGLRHAQWYYGPQERVLGIYSLGKENIFQATNLKASLAFQNVQESRHNRRFGNYTLQNREEEVKIYSIGVDLVKKIKQAELFYGLESYYEVLQSNAFSYDINTGAINSISTRYPNGNNSMLRNDIYVSYVDKIAENTWWNAGARLGFTTLNSSVADDSFFLLPFTTITQDNFTYSGTVGIVKNTSKYTTLKANLSSGFRVPNIDDLSKIFESVKGIIIVPNAALKPEKTITADLGFAFHSNSKKIKFENTYFYTRMIDAIVTSEFQYEGQSEIVYDGTVSKVFANQNRGKAFITGLSTSFSALILSNFKFEANFNYNLGRIVENSVQSPLDHIAPYYGKIGFLYTHATFNLGAYLLYNGQKNRKDYSSSGEDNLQYAPVNGMPAWETYNLKTSIEVFNGTTLFAGVENILDTQYRTFSSGINAPGRNLYFGFRFNF</sequence>
<keyword evidence="9 10" id="KW-0998">Cell outer membrane</keyword>
<dbReference type="Gene3D" id="2.170.130.10">
    <property type="entry name" value="TonB-dependent receptor, plug domain"/>
    <property type="match status" value="1"/>
</dbReference>
<dbReference type="InterPro" id="IPR000531">
    <property type="entry name" value="Beta-barrel_TonB"/>
</dbReference>
<evidence type="ECO:0000256" key="10">
    <source>
        <dbReference type="PROSITE-ProRule" id="PRU01360"/>
    </source>
</evidence>
<evidence type="ECO:0000256" key="7">
    <source>
        <dbReference type="ARBA" id="ARBA00023136"/>
    </source>
</evidence>
<evidence type="ECO:0000256" key="1">
    <source>
        <dbReference type="ARBA" id="ARBA00004571"/>
    </source>
</evidence>
<keyword evidence="8 16" id="KW-0675">Receptor</keyword>
<protein>
    <submittedName>
        <fullName evidence="16">Hemoglobin/transferrin/lactoferrin receptor protein</fullName>
    </submittedName>
</protein>
<proteinExistence type="inferred from homology"/>
<keyword evidence="4 10" id="KW-0812">Transmembrane</keyword>
<evidence type="ECO:0000256" key="4">
    <source>
        <dbReference type="ARBA" id="ARBA00022692"/>
    </source>
</evidence>
<evidence type="ECO:0000256" key="3">
    <source>
        <dbReference type="ARBA" id="ARBA00022452"/>
    </source>
</evidence>
<accession>A0A562PMJ6</accession>
<dbReference type="Pfam" id="PF00593">
    <property type="entry name" value="TonB_dep_Rec_b-barrel"/>
    <property type="match status" value="1"/>
</dbReference>
<evidence type="ECO:0000313" key="15">
    <source>
        <dbReference type="EMBL" id="RDI52348.1"/>
    </source>
</evidence>
<dbReference type="PANTHER" id="PTHR30069">
    <property type="entry name" value="TONB-DEPENDENT OUTER MEMBRANE RECEPTOR"/>
    <property type="match status" value="1"/>
</dbReference>
<dbReference type="Proteomes" id="UP000321392">
    <property type="component" value="Unassembled WGS sequence"/>
</dbReference>
<dbReference type="EMBL" id="QQBA01000011">
    <property type="protein sequence ID" value="RDI52348.1"/>
    <property type="molecule type" value="Genomic_DNA"/>
</dbReference>
<dbReference type="Proteomes" id="UP000254518">
    <property type="component" value="Unassembled WGS sequence"/>
</dbReference>
<evidence type="ECO:0000313" key="16">
    <source>
        <dbReference type="EMBL" id="TWI45682.1"/>
    </source>
</evidence>
<evidence type="ECO:0000256" key="12">
    <source>
        <dbReference type="SAM" id="SignalP"/>
    </source>
</evidence>
<dbReference type="SUPFAM" id="SSF56935">
    <property type="entry name" value="Porins"/>
    <property type="match status" value="1"/>
</dbReference>
<keyword evidence="3 10" id="KW-1134">Transmembrane beta strand</keyword>
<gene>
    <name evidence="15" type="ORF">DFR66_11161</name>
    <name evidence="16" type="ORF">IQ02_02155</name>
</gene>
<comment type="similarity">
    <text evidence="10 11">Belongs to the TonB-dependent receptor family.</text>
</comment>
<dbReference type="Gene3D" id="2.40.170.20">
    <property type="entry name" value="TonB-dependent receptor, beta-barrel domain"/>
    <property type="match status" value="1"/>
</dbReference>
<keyword evidence="6 11" id="KW-0798">TonB box</keyword>
<evidence type="ECO:0000256" key="5">
    <source>
        <dbReference type="ARBA" id="ARBA00022729"/>
    </source>
</evidence>
<evidence type="ECO:0000313" key="18">
    <source>
        <dbReference type="Proteomes" id="UP000321392"/>
    </source>
</evidence>
<dbReference type="InterPro" id="IPR010917">
    <property type="entry name" value="TonB_rcpt_CS"/>
</dbReference>
<dbReference type="GO" id="GO:0015344">
    <property type="term" value="F:siderophore uptake transmembrane transporter activity"/>
    <property type="evidence" value="ECO:0007669"/>
    <property type="project" value="TreeGrafter"/>
</dbReference>
<dbReference type="GO" id="GO:0044718">
    <property type="term" value="P:siderophore transmembrane transport"/>
    <property type="evidence" value="ECO:0007669"/>
    <property type="project" value="TreeGrafter"/>
</dbReference>
<dbReference type="PANTHER" id="PTHR30069:SF29">
    <property type="entry name" value="HEMOGLOBIN AND HEMOGLOBIN-HAPTOGLOBIN-BINDING PROTEIN 1-RELATED"/>
    <property type="match status" value="1"/>
</dbReference>
<dbReference type="InterPro" id="IPR036942">
    <property type="entry name" value="Beta-barrel_TonB_sf"/>
</dbReference>
<dbReference type="EMBL" id="VLKX01000011">
    <property type="protein sequence ID" value="TWI45682.1"/>
    <property type="molecule type" value="Genomic_DNA"/>
</dbReference>
<dbReference type="Pfam" id="PF07715">
    <property type="entry name" value="Plug"/>
    <property type="match status" value="1"/>
</dbReference>
<comment type="caution">
    <text evidence="16">The sequence shown here is derived from an EMBL/GenBank/DDBJ whole genome shotgun (WGS) entry which is preliminary data.</text>
</comment>
<dbReference type="PROSITE" id="PS01156">
    <property type="entry name" value="TONB_DEPENDENT_REC_2"/>
    <property type="match status" value="1"/>
</dbReference>
<feature type="signal peptide" evidence="12">
    <location>
        <begin position="1"/>
        <end position="29"/>
    </location>
</feature>
<name>A0A562PMJ6_9FLAO</name>
<keyword evidence="5 12" id="KW-0732">Signal</keyword>
<evidence type="ECO:0000256" key="6">
    <source>
        <dbReference type="ARBA" id="ARBA00023077"/>
    </source>
</evidence>
<evidence type="ECO:0000256" key="2">
    <source>
        <dbReference type="ARBA" id="ARBA00022448"/>
    </source>
</evidence>
<dbReference type="InterPro" id="IPR039426">
    <property type="entry name" value="TonB-dep_rcpt-like"/>
</dbReference>